<dbReference type="Proteomes" id="UP000735302">
    <property type="component" value="Unassembled WGS sequence"/>
</dbReference>
<accession>A0AAV3YZM5</accession>
<proteinExistence type="predicted"/>
<dbReference type="EMBL" id="BLXT01001848">
    <property type="protein sequence ID" value="GFN88396.1"/>
    <property type="molecule type" value="Genomic_DNA"/>
</dbReference>
<dbReference type="AlphaFoldDB" id="A0AAV3YZM5"/>
<sequence>MLISGLKVPVRSDDQCEQQLNVISAFPNGIGHRMGKQQIFEHKTQISMRSGVSTPCYREQRLAVNMSC</sequence>
<protein>
    <submittedName>
        <fullName evidence="1">Uncharacterized protein</fullName>
    </submittedName>
</protein>
<reference evidence="1 2" key="1">
    <citation type="journal article" date="2021" name="Elife">
        <title>Chloroplast acquisition without the gene transfer in kleptoplastic sea slugs, Plakobranchus ocellatus.</title>
        <authorList>
            <person name="Maeda T."/>
            <person name="Takahashi S."/>
            <person name="Yoshida T."/>
            <person name="Shimamura S."/>
            <person name="Takaki Y."/>
            <person name="Nagai Y."/>
            <person name="Toyoda A."/>
            <person name="Suzuki Y."/>
            <person name="Arimoto A."/>
            <person name="Ishii H."/>
            <person name="Satoh N."/>
            <person name="Nishiyama T."/>
            <person name="Hasebe M."/>
            <person name="Maruyama T."/>
            <person name="Minagawa J."/>
            <person name="Obokata J."/>
            <person name="Shigenobu S."/>
        </authorList>
    </citation>
    <scope>NUCLEOTIDE SEQUENCE [LARGE SCALE GENOMIC DNA]</scope>
</reference>
<gene>
    <name evidence="1" type="ORF">PoB_001490200</name>
</gene>
<evidence type="ECO:0000313" key="2">
    <source>
        <dbReference type="Proteomes" id="UP000735302"/>
    </source>
</evidence>
<comment type="caution">
    <text evidence="1">The sequence shown here is derived from an EMBL/GenBank/DDBJ whole genome shotgun (WGS) entry which is preliminary data.</text>
</comment>
<organism evidence="1 2">
    <name type="scientific">Plakobranchus ocellatus</name>
    <dbReference type="NCBI Taxonomy" id="259542"/>
    <lineage>
        <taxon>Eukaryota</taxon>
        <taxon>Metazoa</taxon>
        <taxon>Spiralia</taxon>
        <taxon>Lophotrochozoa</taxon>
        <taxon>Mollusca</taxon>
        <taxon>Gastropoda</taxon>
        <taxon>Heterobranchia</taxon>
        <taxon>Euthyneura</taxon>
        <taxon>Panpulmonata</taxon>
        <taxon>Sacoglossa</taxon>
        <taxon>Placobranchoidea</taxon>
        <taxon>Plakobranchidae</taxon>
        <taxon>Plakobranchus</taxon>
    </lineage>
</organism>
<keyword evidence="2" id="KW-1185">Reference proteome</keyword>
<evidence type="ECO:0000313" key="1">
    <source>
        <dbReference type="EMBL" id="GFN88396.1"/>
    </source>
</evidence>
<name>A0AAV3YZM5_9GAST</name>